<dbReference type="Gene3D" id="3.40.30.10">
    <property type="entry name" value="Glutaredoxin"/>
    <property type="match status" value="1"/>
</dbReference>
<name>A0A6B8RWY5_9BACL</name>
<protein>
    <submittedName>
        <fullName evidence="3">AhpC/TSA family protein</fullName>
    </submittedName>
</protein>
<feature type="domain" description="Thioredoxin" evidence="2">
    <location>
        <begin position="3"/>
        <end position="180"/>
    </location>
</feature>
<evidence type="ECO:0000256" key="1">
    <source>
        <dbReference type="ARBA" id="ARBA00023157"/>
    </source>
</evidence>
<dbReference type="OrthoDB" id="9809746at2"/>
<dbReference type="SUPFAM" id="SSF52833">
    <property type="entry name" value="Thioredoxin-like"/>
    <property type="match status" value="1"/>
</dbReference>
<evidence type="ECO:0000313" key="4">
    <source>
        <dbReference type="Proteomes" id="UP000426246"/>
    </source>
</evidence>
<evidence type="ECO:0000259" key="2">
    <source>
        <dbReference type="PROSITE" id="PS51352"/>
    </source>
</evidence>
<dbReference type="CDD" id="cd02970">
    <property type="entry name" value="PRX_like2"/>
    <property type="match status" value="1"/>
</dbReference>
<keyword evidence="4" id="KW-1185">Reference proteome</keyword>
<dbReference type="EMBL" id="CP034235">
    <property type="protein sequence ID" value="QGQ99578.1"/>
    <property type="molecule type" value="Genomic_DNA"/>
</dbReference>
<accession>A0A6B8RWY5</accession>
<dbReference type="PROSITE" id="PS51352">
    <property type="entry name" value="THIOREDOXIN_2"/>
    <property type="match status" value="1"/>
</dbReference>
<dbReference type="RefSeq" id="WP_155704742.1">
    <property type="nucleotide sequence ID" value="NZ_CP034235.1"/>
</dbReference>
<dbReference type="GO" id="GO:0016209">
    <property type="term" value="F:antioxidant activity"/>
    <property type="evidence" value="ECO:0007669"/>
    <property type="project" value="InterPro"/>
</dbReference>
<dbReference type="InterPro" id="IPR000866">
    <property type="entry name" value="AhpC/TSA"/>
</dbReference>
<dbReference type="PANTHER" id="PTHR42852:SF13">
    <property type="entry name" value="PROTEIN DIPZ"/>
    <property type="match status" value="1"/>
</dbReference>
<dbReference type="InterPro" id="IPR050553">
    <property type="entry name" value="Thioredoxin_ResA/DsbE_sf"/>
</dbReference>
<evidence type="ECO:0000313" key="3">
    <source>
        <dbReference type="EMBL" id="QGQ99578.1"/>
    </source>
</evidence>
<dbReference type="KEGG" id="ppsc:EHS13_34310"/>
<dbReference type="PANTHER" id="PTHR42852">
    <property type="entry name" value="THIOL:DISULFIDE INTERCHANGE PROTEIN DSBE"/>
    <property type="match status" value="1"/>
</dbReference>
<reference evidence="4" key="1">
    <citation type="submission" date="2018-11" db="EMBL/GenBank/DDBJ databases">
        <title>Complete genome sequence of Paenibacillus sp. ML311-T8.</title>
        <authorList>
            <person name="Nam Y.-D."/>
            <person name="Kang J."/>
            <person name="Chung W.-H."/>
            <person name="Park Y.S."/>
        </authorList>
    </citation>
    <scope>NUCLEOTIDE SEQUENCE [LARGE SCALE GENOMIC DNA]</scope>
    <source>
        <strain evidence="4">ML311-T8</strain>
    </source>
</reference>
<dbReference type="InterPro" id="IPR036249">
    <property type="entry name" value="Thioredoxin-like_sf"/>
</dbReference>
<dbReference type="Proteomes" id="UP000426246">
    <property type="component" value="Chromosome"/>
</dbReference>
<dbReference type="AlphaFoldDB" id="A0A6B8RWY5"/>
<proteinExistence type="predicted"/>
<keyword evidence="1" id="KW-1015">Disulfide bond</keyword>
<dbReference type="InterPro" id="IPR013766">
    <property type="entry name" value="Thioredoxin_domain"/>
</dbReference>
<gene>
    <name evidence="3" type="ORF">EHS13_34310</name>
</gene>
<dbReference type="GO" id="GO:0016491">
    <property type="term" value="F:oxidoreductase activity"/>
    <property type="evidence" value="ECO:0007669"/>
    <property type="project" value="InterPro"/>
</dbReference>
<sequence length="183" mass="20740">MKIQSGMTAPNFEVEDMFGKQVSLQSYTERKVLLAFFRNSACAMCNLRVHQLIQQYAEWSQKGFEIIAVFESPLENMAPYVGQREAPFPIISDPHAKLYELYGVETSAEKIQKMLTNPETGQMIIHAAEQGFPLIKEEGSNFNRLPAEFLIGPQLRIQQAFYSDVVYEHLPLETIAQFAASSV</sequence>
<organism evidence="3 4">
    <name type="scientific">Paenibacillus psychroresistens</name>
    <dbReference type="NCBI Taxonomy" id="1778678"/>
    <lineage>
        <taxon>Bacteria</taxon>
        <taxon>Bacillati</taxon>
        <taxon>Bacillota</taxon>
        <taxon>Bacilli</taxon>
        <taxon>Bacillales</taxon>
        <taxon>Paenibacillaceae</taxon>
        <taxon>Paenibacillus</taxon>
    </lineage>
</organism>
<dbReference type="Pfam" id="PF00578">
    <property type="entry name" value="AhpC-TSA"/>
    <property type="match status" value="1"/>
</dbReference>